<dbReference type="PANTHER" id="PTHR11014:SF63">
    <property type="entry name" value="METALLOPEPTIDASE, PUTATIVE (AFU_ORTHOLOGUE AFUA_6G09600)-RELATED"/>
    <property type="match status" value="1"/>
</dbReference>
<dbReference type="InterPro" id="IPR002933">
    <property type="entry name" value="Peptidase_M20"/>
</dbReference>
<dbReference type="InterPro" id="IPR036264">
    <property type="entry name" value="Bact_exopeptidase_dim_dom"/>
</dbReference>
<accession>A0ABP7F4L5</accession>
<dbReference type="SUPFAM" id="SSF53187">
    <property type="entry name" value="Zn-dependent exopeptidases"/>
    <property type="match status" value="1"/>
</dbReference>
<dbReference type="Gene3D" id="3.30.70.360">
    <property type="match status" value="1"/>
</dbReference>
<dbReference type="Gene3D" id="3.40.630.10">
    <property type="entry name" value="Zn peptidases"/>
    <property type="match status" value="1"/>
</dbReference>
<organism evidence="3 4">
    <name type="scientific">Salinicoccus jeotgali</name>
    <dbReference type="NCBI Taxonomy" id="381634"/>
    <lineage>
        <taxon>Bacteria</taxon>
        <taxon>Bacillati</taxon>
        <taxon>Bacillota</taxon>
        <taxon>Bacilli</taxon>
        <taxon>Bacillales</taxon>
        <taxon>Staphylococcaceae</taxon>
        <taxon>Salinicoccus</taxon>
    </lineage>
</organism>
<evidence type="ECO:0000256" key="1">
    <source>
        <dbReference type="ARBA" id="ARBA00006153"/>
    </source>
</evidence>
<dbReference type="PIRSF" id="PIRSF005962">
    <property type="entry name" value="Pept_M20D_amidohydro"/>
    <property type="match status" value="1"/>
</dbReference>
<dbReference type="InterPro" id="IPR017439">
    <property type="entry name" value="Amidohydrolase"/>
</dbReference>
<evidence type="ECO:0000259" key="2">
    <source>
        <dbReference type="Pfam" id="PF07687"/>
    </source>
</evidence>
<dbReference type="EMBL" id="BAABCK010000062">
    <property type="protein sequence ID" value="GAA3729447.1"/>
    <property type="molecule type" value="Genomic_DNA"/>
</dbReference>
<evidence type="ECO:0000313" key="3">
    <source>
        <dbReference type="EMBL" id="GAA3729447.1"/>
    </source>
</evidence>
<comment type="caution">
    <text evidence="3">The sequence shown here is derived from an EMBL/GenBank/DDBJ whole genome shotgun (WGS) entry which is preliminary data.</text>
</comment>
<dbReference type="NCBIfam" id="TIGR01891">
    <property type="entry name" value="amidohydrolases"/>
    <property type="match status" value="1"/>
</dbReference>
<dbReference type="RefSeq" id="WP_344703537.1">
    <property type="nucleotide sequence ID" value="NZ_BAABCK010000062.1"/>
</dbReference>
<dbReference type="Pfam" id="PF01546">
    <property type="entry name" value="Peptidase_M20"/>
    <property type="match status" value="1"/>
</dbReference>
<proteinExistence type="inferred from homology"/>
<name>A0ABP7F4L5_9STAP</name>
<dbReference type="InterPro" id="IPR011650">
    <property type="entry name" value="Peptidase_M20_dimer"/>
</dbReference>
<evidence type="ECO:0000313" key="4">
    <source>
        <dbReference type="Proteomes" id="UP001500920"/>
    </source>
</evidence>
<dbReference type="Pfam" id="PF07687">
    <property type="entry name" value="M20_dimer"/>
    <property type="match status" value="1"/>
</dbReference>
<feature type="domain" description="Peptidase M20 dimerisation" evidence="2">
    <location>
        <begin position="186"/>
        <end position="278"/>
    </location>
</feature>
<dbReference type="Proteomes" id="UP001500920">
    <property type="component" value="Unassembled WGS sequence"/>
</dbReference>
<keyword evidence="4" id="KW-1185">Reference proteome</keyword>
<sequence length="390" mass="43271">MMKIQQDIENLYEEMVHMRRHMHMHPELSFKEAETKQYIYEQISDLGLDIRQNVGGNGIVARLDIDDDFKTIALRADFDALPIEDEKDVPYRSTVPGIMHACGHDAHTAMLITTARILAARKEELKVNVVFLFQHAEEMLPGGAQAMIEDGALDGVDYIFGTHVSSLYPTGTLSYTKDFAYAAADAFTITVEGRGGHGAEPHEAVDPVVAGASLIQQLQSIVSRTVDPLKSAVVTTSMFNGGSSFNVIPNSVELRGTIRTFEQSVKDDVLRRMDGIIKGIESSFEVTCKLDYQHGYPALLNNNSQLDHVLHSLEDAAYVKITEENPPSMGGEDFAYYLEKVPGCYFYTGVRNPEKGIDHPHHHPLFDIDEDGLKAGVESLCSIVLNFNDH</sequence>
<reference evidence="4" key="1">
    <citation type="journal article" date="2019" name="Int. J. Syst. Evol. Microbiol.">
        <title>The Global Catalogue of Microorganisms (GCM) 10K type strain sequencing project: providing services to taxonomists for standard genome sequencing and annotation.</title>
        <authorList>
            <consortium name="The Broad Institute Genomics Platform"/>
            <consortium name="The Broad Institute Genome Sequencing Center for Infectious Disease"/>
            <person name="Wu L."/>
            <person name="Ma J."/>
        </authorList>
    </citation>
    <scope>NUCLEOTIDE SEQUENCE [LARGE SCALE GENOMIC DNA]</scope>
    <source>
        <strain evidence="4">JCM 16981</strain>
    </source>
</reference>
<dbReference type="SUPFAM" id="SSF55031">
    <property type="entry name" value="Bacterial exopeptidase dimerisation domain"/>
    <property type="match status" value="1"/>
</dbReference>
<gene>
    <name evidence="3" type="primary">sndC_2</name>
    <name evidence="3" type="ORF">GCM10022378_17520</name>
</gene>
<comment type="similarity">
    <text evidence="1">Belongs to the peptidase M20 family.</text>
</comment>
<dbReference type="PANTHER" id="PTHR11014">
    <property type="entry name" value="PEPTIDASE M20 FAMILY MEMBER"/>
    <property type="match status" value="1"/>
</dbReference>
<protein>
    <submittedName>
        <fullName evidence="3">N-acetyl amino acid acetylase SndC</fullName>
    </submittedName>
</protein>